<dbReference type="InterPro" id="IPR000863">
    <property type="entry name" value="Sulfotransferase_dom"/>
</dbReference>
<evidence type="ECO:0000313" key="3">
    <source>
        <dbReference type="EnsemblMetazoa" id="G6410.3:cds"/>
    </source>
</evidence>
<dbReference type="SUPFAM" id="SSF52540">
    <property type="entry name" value="P-loop containing nucleoside triphosphate hydrolases"/>
    <property type="match status" value="1"/>
</dbReference>
<feature type="domain" description="Sulfotransferase" evidence="2">
    <location>
        <begin position="122"/>
        <end position="415"/>
    </location>
</feature>
<feature type="transmembrane region" description="Helical" evidence="1">
    <location>
        <begin position="57"/>
        <end position="74"/>
    </location>
</feature>
<dbReference type="GO" id="GO:0001517">
    <property type="term" value="F:N-acetylglucosamine 6-O-sulfotransferase activity"/>
    <property type="evidence" value="ECO:0007669"/>
    <property type="project" value="TreeGrafter"/>
</dbReference>
<reference evidence="3" key="1">
    <citation type="submission" date="2022-08" db="UniProtKB">
        <authorList>
            <consortium name="EnsemblMetazoa"/>
        </authorList>
    </citation>
    <scope>IDENTIFICATION</scope>
    <source>
        <strain evidence="3">05x7-T-G4-1.051#20</strain>
    </source>
</reference>
<dbReference type="Pfam" id="PF00685">
    <property type="entry name" value="Sulfotransfer_1"/>
    <property type="match status" value="1"/>
</dbReference>
<dbReference type="GO" id="GO:0006044">
    <property type="term" value="P:N-acetylglucosamine metabolic process"/>
    <property type="evidence" value="ECO:0007669"/>
    <property type="project" value="TreeGrafter"/>
</dbReference>
<proteinExistence type="predicted"/>
<organism evidence="3 4">
    <name type="scientific">Magallana gigas</name>
    <name type="common">Pacific oyster</name>
    <name type="synonym">Crassostrea gigas</name>
    <dbReference type="NCBI Taxonomy" id="29159"/>
    <lineage>
        <taxon>Eukaryota</taxon>
        <taxon>Metazoa</taxon>
        <taxon>Spiralia</taxon>
        <taxon>Lophotrochozoa</taxon>
        <taxon>Mollusca</taxon>
        <taxon>Bivalvia</taxon>
        <taxon>Autobranchia</taxon>
        <taxon>Pteriomorphia</taxon>
        <taxon>Ostreida</taxon>
        <taxon>Ostreoidea</taxon>
        <taxon>Ostreidae</taxon>
        <taxon>Magallana</taxon>
    </lineage>
</organism>
<dbReference type="InterPro" id="IPR051135">
    <property type="entry name" value="Gal/GlcNAc/GalNAc_ST"/>
</dbReference>
<accession>A0A8W8NIW6</accession>
<sequence>MTTPVQQSSVLLLRCLYRQDLNFCETKEQSMVYILPMASDSKRTFLKVLTSYRRRPGVFVLCLLSLVISFYLFSKEIIDNAAEFHTTLTTLRRLQPYNRLEPVPTVPFITIPKDPPLKRRHPILLLTYMRSGSTFTADVIQQSPDVFYLFEPLRAFTSQFYYTQSKLCSFTDKGCRTPRTQFEDASYVVRNILNLFLCDFHNTDRHVVHGMTFRQMSKTQNQFANCLKSQNSSKILEICIKKMEDLCVSKNVFIKTIRLSMEVAALLLDLIPDLKVIHLIRDPRGIIYSRSKGRVVNGSNIEASAKSMCNRILMDVMRSYHLKSKYPGRMKTQLYEYLAENPLDSAYDLHRFTNTTVPPSMKGYVYNHTMSGSKKRGYYNTARENSTITSLSWRMRMKWEDVRVVDRQCQELYDHVGFIPFSDKSQLTNLSFKTRKKESPLFEKF</sequence>
<keyword evidence="4" id="KW-1185">Reference proteome</keyword>
<keyword evidence="1" id="KW-1133">Transmembrane helix</keyword>
<dbReference type="GO" id="GO:0006790">
    <property type="term" value="P:sulfur compound metabolic process"/>
    <property type="evidence" value="ECO:0007669"/>
    <property type="project" value="TreeGrafter"/>
</dbReference>
<evidence type="ECO:0000256" key="1">
    <source>
        <dbReference type="SAM" id="Phobius"/>
    </source>
</evidence>
<dbReference type="AlphaFoldDB" id="A0A8W8NIW6"/>
<protein>
    <recommendedName>
        <fullName evidence="2">Sulfotransferase domain-containing protein</fullName>
    </recommendedName>
</protein>
<name>A0A8W8NIW6_MAGGI</name>
<dbReference type="PANTHER" id="PTHR10704">
    <property type="entry name" value="CARBOHYDRATE SULFOTRANSFERASE"/>
    <property type="match status" value="1"/>
</dbReference>
<dbReference type="EnsemblMetazoa" id="G6410.3">
    <property type="protein sequence ID" value="G6410.3:cds"/>
    <property type="gene ID" value="G6410"/>
</dbReference>
<dbReference type="PANTHER" id="PTHR10704:SF44">
    <property type="entry name" value="LD35051P-RELATED"/>
    <property type="match status" value="1"/>
</dbReference>
<evidence type="ECO:0000313" key="4">
    <source>
        <dbReference type="Proteomes" id="UP000005408"/>
    </source>
</evidence>
<keyword evidence="1" id="KW-0812">Transmembrane</keyword>
<dbReference type="InterPro" id="IPR027417">
    <property type="entry name" value="P-loop_NTPase"/>
</dbReference>
<evidence type="ECO:0000259" key="2">
    <source>
        <dbReference type="Pfam" id="PF00685"/>
    </source>
</evidence>
<dbReference type="Proteomes" id="UP000005408">
    <property type="component" value="Unassembled WGS sequence"/>
</dbReference>
<dbReference type="Gene3D" id="3.40.50.300">
    <property type="entry name" value="P-loop containing nucleotide triphosphate hydrolases"/>
    <property type="match status" value="1"/>
</dbReference>
<keyword evidence="1" id="KW-0472">Membrane</keyword>